<comment type="subcellular location">
    <subcellularLocation>
        <location evidence="1">Membrane</location>
    </subcellularLocation>
</comment>
<dbReference type="Gene3D" id="2.60.40.10">
    <property type="entry name" value="Immunoglobulins"/>
    <property type="match status" value="2"/>
</dbReference>
<dbReference type="InterPro" id="IPR013783">
    <property type="entry name" value="Ig-like_fold"/>
</dbReference>
<keyword evidence="7" id="KW-0732">Signal</keyword>
<dbReference type="InterPro" id="IPR007110">
    <property type="entry name" value="Ig-like_dom"/>
</dbReference>
<dbReference type="SUPFAM" id="SSF48726">
    <property type="entry name" value="Immunoglobulin"/>
    <property type="match status" value="2"/>
</dbReference>
<keyword evidence="2" id="KW-0812">Transmembrane</keyword>
<evidence type="ECO:0000313" key="10">
    <source>
        <dbReference type="RefSeq" id="XP_044945573.1"/>
    </source>
</evidence>
<feature type="chain" id="PRO_5035786319" evidence="7">
    <location>
        <begin position="25"/>
        <end position="359"/>
    </location>
</feature>
<organism evidence="9 10">
    <name type="scientific">Mustela putorius furo</name>
    <name type="common">European domestic ferret</name>
    <name type="synonym">Mustela furo</name>
    <dbReference type="NCBI Taxonomy" id="9669"/>
    <lineage>
        <taxon>Eukaryota</taxon>
        <taxon>Metazoa</taxon>
        <taxon>Chordata</taxon>
        <taxon>Craniata</taxon>
        <taxon>Vertebrata</taxon>
        <taxon>Euteleostomi</taxon>
        <taxon>Mammalia</taxon>
        <taxon>Eutheria</taxon>
        <taxon>Laurasiatheria</taxon>
        <taxon>Carnivora</taxon>
        <taxon>Caniformia</taxon>
        <taxon>Musteloidea</taxon>
        <taxon>Mustelidae</taxon>
        <taxon>Mustelinae</taxon>
        <taxon>Mustela</taxon>
    </lineage>
</organism>
<feature type="signal peptide" evidence="7">
    <location>
        <begin position="1"/>
        <end position="24"/>
    </location>
</feature>
<evidence type="ECO:0000256" key="7">
    <source>
        <dbReference type="SAM" id="SignalP"/>
    </source>
</evidence>
<evidence type="ECO:0000256" key="1">
    <source>
        <dbReference type="ARBA" id="ARBA00004370"/>
    </source>
</evidence>
<keyword evidence="4" id="KW-0472">Membrane</keyword>
<dbReference type="PROSITE" id="PS50835">
    <property type="entry name" value="IG_LIKE"/>
    <property type="match status" value="2"/>
</dbReference>
<evidence type="ECO:0000256" key="6">
    <source>
        <dbReference type="ARBA" id="ARBA00023319"/>
    </source>
</evidence>
<dbReference type="InterPro" id="IPR036179">
    <property type="entry name" value="Ig-like_dom_sf"/>
</dbReference>
<dbReference type="InterPro" id="IPR051117">
    <property type="entry name" value="TRG_var/const_region"/>
</dbReference>
<dbReference type="SMART" id="SM00409">
    <property type="entry name" value="IG"/>
    <property type="match status" value="1"/>
</dbReference>
<evidence type="ECO:0000256" key="3">
    <source>
        <dbReference type="ARBA" id="ARBA00022989"/>
    </source>
</evidence>
<dbReference type="Pfam" id="PF07654">
    <property type="entry name" value="C1-set"/>
    <property type="match status" value="1"/>
</dbReference>
<dbReference type="Proteomes" id="UP000000715">
    <property type="component" value="Unplaced"/>
</dbReference>
<feature type="domain" description="Ig-like" evidence="8">
    <location>
        <begin position="153"/>
        <end position="243"/>
    </location>
</feature>
<name>A0A8U0SMJ6_MUSPF</name>
<dbReference type="AlphaFoldDB" id="A0A8U0SMJ6"/>
<sequence length="359" mass="39693">MGDRTMLGPLAILCALLFPGGGAGLKLSQTALLVARVGSSRTLDCKVDTWVSYIHWYRQQEGTAPKRLLHLDMSRSLVQRDFVLNANKVNAEKGKDSYSCTLSLLKVEKNDEGVYYCAAWEHHKGSGWIKIFIEGTKLTKTSPDKSPDEDIFPKPTVFLPSVAEVEVHKAGTYLCLLEDFFPDVIKVHWQEKDDKTILKSQQGDTMKTKDTYMKFSWLTVTGASMDKEHRCIVNHQRNNREVIQEILFPSISKGLMAVTESEMDSQGHSETKENTEVVTVSPLNSRSFSPDPMAVELAAINSTKFSLNDENGEFNRCLSDLTSKLCLSCLGDGGGGDGDTPCSCNLETHLPTIPTSSSS</sequence>
<proteinExistence type="predicted"/>
<evidence type="ECO:0000256" key="5">
    <source>
        <dbReference type="ARBA" id="ARBA00023170"/>
    </source>
</evidence>
<keyword evidence="5" id="KW-0675">Receptor</keyword>
<dbReference type="OrthoDB" id="8924181at2759"/>
<gene>
    <name evidence="10" type="primary">LOC101691899</name>
</gene>
<keyword evidence="9" id="KW-1185">Reference proteome</keyword>
<dbReference type="FunFam" id="2.60.40.10:FF:001083">
    <property type="entry name" value="T cell receptor gamma constant 2"/>
    <property type="match status" value="1"/>
</dbReference>
<dbReference type="PANTHER" id="PTHR19256">
    <property type="entry name" value="T-CELL RECEPTOR GAMMA CHAIN"/>
    <property type="match status" value="1"/>
</dbReference>
<dbReference type="Pfam" id="PF07686">
    <property type="entry name" value="V-set"/>
    <property type="match status" value="1"/>
</dbReference>
<dbReference type="InterPro" id="IPR003599">
    <property type="entry name" value="Ig_sub"/>
</dbReference>
<evidence type="ECO:0000256" key="2">
    <source>
        <dbReference type="ARBA" id="ARBA00022692"/>
    </source>
</evidence>
<keyword evidence="3" id="KW-1133">Transmembrane helix</keyword>
<keyword evidence="6" id="KW-0393">Immunoglobulin domain</keyword>
<dbReference type="PANTHER" id="PTHR19256:SF65">
    <property type="entry name" value="T CELL RECEPTOR GAMMA CONSTANT 1-RELATED"/>
    <property type="match status" value="1"/>
</dbReference>
<evidence type="ECO:0000313" key="9">
    <source>
        <dbReference type="Proteomes" id="UP000000715"/>
    </source>
</evidence>
<dbReference type="GeneID" id="101691899"/>
<reference evidence="10" key="1">
    <citation type="submission" date="2025-08" db="UniProtKB">
        <authorList>
            <consortium name="RefSeq"/>
        </authorList>
    </citation>
    <scope>IDENTIFICATION</scope>
    <source>
        <tissue evidence="10">Brain</tissue>
    </source>
</reference>
<evidence type="ECO:0000259" key="8">
    <source>
        <dbReference type="PROSITE" id="PS50835"/>
    </source>
</evidence>
<evidence type="ECO:0000256" key="4">
    <source>
        <dbReference type="ARBA" id="ARBA00023136"/>
    </source>
</evidence>
<dbReference type="InterPro" id="IPR013106">
    <property type="entry name" value="Ig_V-set"/>
</dbReference>
<feature type="domain" description="Ig-like" evidence="8">
    <location>
        <begin position="38"/>
        <end position="119"/>
    </location>
</feature>
<protein>
    <submittedName>
        <fullName evidence="10">Uncharacterized protein LOC101691899</fullName>
    </submittedName>
</protein>
<accession>A0A8U0SMJ6</accession>
<dbReference type="InterPro" id="IPR003597">
    <property type="entry name" value="Ig_C1-set"/>
</dbReference>
<dbReference type="RefSeq" id="XP_044945573.1">
    <property type="nucleotide sequence ID" value="XM_045089638.1"/>
</dbReference>
<dbReference type="GO" id="GO:0016020">
    <property type="term" value="C:membrane"/>
    <property type="evidence" value="ECO:0007669"/>
    <property type="project" value="UniProtKB-SubCell"/>
</dbReference>
<dbReference type="SMART" id="SM00407">
    <property type="entry name" value="IGc1"/>
    <property type="match status" value="1"/>
</dbReference>